<feature type="signal peptide" evidence="1">
    <location>
        <begin position="1"/>
        <end position="19"/>
    </location>
</feature>
<proteinExistence type="evidence at transcript level"/>
<keyword evidence="1" id="KW-0732">Signal</keyword>
<evidence type="ECO:0000256" key="1">
    <source>
        <dbReference type="SAM" id="SignalP"/>
    </source>
</evidence>
<protein>
    <submittedName>
        <fullName evidence="2">Putative serine proteinase inhibitor</fullName>
    </submittedName>
</protein>
<dbReference type="AlphaFoldDB" id="A0A131XNH0"/>
<reference evidence="2" key="1">
    <citation type="journal article" date="2017" name="Ticks Tick Borne Dis.">
        <title>An insight into the sialome of Hyalomma excavatum.</title>
        <authorList>
            <person name="Ribeiro J.M."/>
            <person name="Slovak M."/>
            <person name="Francischetti I.M."/>
        </authorList>
    </citation>
    <scope>NUCLEOTIDE SEQUENCE</scope>
    <source>
        <strain evidence="2">Samish</strain>
        <tissue evidence="2">Salivary glands</tissue>
    </source>
</reference>
<feature type="non-terminal residue" evidence="2">
    <location>
        <position position="1"/>
    </location>
</feature>
<organism evidence="2">
    <name type="scientific">Hyalomma excavatum</name>
    <dbReference type="NCBI Taxonomy" id="257692"/>
    <lineage>
        <taxon>Eukaryota</taxon>
        <taxon>Metazoa</taxon>
        <taxon>Ecdysozoa</taxon>
        <taxon>Arthropoda</taxon>
        <taxon>Chelicerata</taxon>
        <taxon>Arachnida</taxon>
        <taxon>Acari</taxon>
        <taxon>Parasitiformes</taxon>
        <taxon>Ixodida</taxon>
        <taxon>Ixodoidea</taxon>
        <taxon>Ixodidae</taxon>
        <taxon>Hyalomminae</taxon>
        <taxon>Hyalomma</taxon>
    </lineage>
</organism>
<accession>A0A131XNH0</accession>
<feature type="chain" id="PRO_5007284016" evidence="1">
    <location>
        <begin position="20"/>
        <end position="187"/>
    </location>
</feature>
<dbReference type="EMBL" id="GEFH01000941">
    <property type="protein sequence ID" value="JAP67640.1"/>
    <property type="molecule type" value="mRNA"/>
</dbReference>
<sequence>ARDVITLIASYTLMTLVLTDQRAASVMKNTNSEPTCMKPEGKLYDSLDDIHLKLRYIFDGEECTTVLVKPERVDETFPDRISCIKMCNPGQDTTSCTNRPPGACRKDKGQDVNPLTCETIYSRFEDPYVAYYYNTTVGKCTPYCVCEEPEDRDDTTNYYLSDSFCDFECGGYKEFKAQVAQSKRSAS</sequence>
<name>A0A131XNH0_9ACAR</name>
<evidence type="ECO:0000313" key="2">
    <source>
        <dbReference type="EMBL" id="JAP67640.1"/>
    </source>
</evidence>